<protein>
    <submittedName>
        <fullName evidence="2">Uncharacterized protein</fullName>
    </submittedName>
</protein>
<dbReference type="EMBL" id="JANPWB010000009">
    <property type="protein sequence ID" value="KAJ1153002.1"/>
    <property type="molecule type" value="Genomic_DNA"/>
</dbReference>
<reference evidence="2" key="1">
    <citation type="journal article" date="2022" name="bioRxiv">
        <title>Sequencing and chromosome-scale assembly of the giantPleurodeles waltlgenome.</title>
        <authorList>
            <person name="Brown T."/>
            <person name="Elewa A."/>
            <person name="Iarovenko S."/>
            <person name="Subramanian E."/>
            <person name="Araus A.J."/>
            <person name="Petzold A."/>
            <person name="Susuki M."/>
            <person name="Suzuki K.-i.T."/>
            <person name="Hayashi T."/>
            <person name="Toyoda A."/>
            <person name="Oliveira C."/>
            <person name="Osipova E."/>
            <person name="Leigh N.D."/>
            <person name="Simon A."/>
            <person name="Yun M.H."/>
        </authorList>
    </citation>
    <scope>NUCLEOTIDE SEQUENCE</scope>
    <source>
        <strain evidence="2">20211129_DDA</strain>
        <tissue evidence="2">Liver</tissue>
    </source>
</reference>
<dbReference type="AlphaFoldDB" id="A0AAV7RN62"/>
<evidence type="ECO:0000313" key="2">
    <source>
        <dbReference type="EMBL" id="KAJ1153002.1"/>
    </source>
</evidence>
<evidence type="ECO:0000256" key="1">
    <source>
        <dbReference type="SAM" id="MobiDB-lite"/>
    </source>
</evidence>
<proteinExistence type="predicted"/>
<keyword evidence="3" id="KW-1185">Reference proteome</keyword>
<comment type="caution">
    <text evidence="2">The sequence shown here is derived from an EMBL/GenBank/DDBJ whole genome shotgun (WGS) entry which is preliminary data.</text>
</comment>
<evidence type="ECO:0000313" key="3">
    <source>
        <dbReference type="Proteomes" id="UP001066276"/>
    </source>
</evidence>
<name>A0AAV7RN62_PLEWA</name>
<feature type="region of interest" description="Disordered" evidence="1">
    <location>
        <begin position="1"/>
        <end position="27"/>
    </location>
</feature>
<organism evidence="2 3">
    <name type="scientific">Pleurodeles waltl</name>
    <name type="common">Iberian ribbed newt</name>
    <dbReference type="NCBI Taxonomy" id="8319"/>
    <lineage>
        <taxon>Eukaryota</taxon>
        <taxon>Metazoa</taxon>
        <taxon>Chordata</taxon>
        <taxon>Craniata</taxon>
        <taxon>Vertebrata</taxon>
        <taxon>Euteleostomi</taxon>
        <taxon>Amphibia</taxon>
        <taxon>Batrachia</taxon>
        <taxon>Caudata</taxon>
        <taxon>Salamandroidea</taxon>
        <taxon>Salamandridae</taxon>
        <taxon>Pleurodelinae</taxon>
        <taxon>Pleurodeles</taxon>
    </lineage>
</organism>
<sequence length="72" mass="7898">MEHGSAVKAASRAHRYGQNGESRRAEPVAKVTFYPSTPDMAERGVEKSLKEGTIALSLTVTSERTLVFARFD</sequence>
<gene>
    <name evidence="2" type="ORF">NDU88_005774</name>
</gene>
<dbReference type="Proteomes" id="UP001066276">
    <property type="component" value="Chromosome 5"/>
</dbReference>
<accession>A0AAV7RN62</accession>